<sequence>MDENCLFDKENKEKVKKIMGSQLTDEHFETIVKWFKCRIIIFNNGIWQRFGNWNSESEHYVPIFVLEKKNTGNKFVYEIVLTLKNDYQNLPEDVEEIHPIENEVRIDEHADINIPTMNTENSTDESPEEIVLLSDDIAAEGNPSDNNQHEDVEEIHPIENTTDENVTADPSHSTFRQANIIHSSNYRIMFEYYGGKLNQHLYIFNSADPTLCYNYSYEKTFNRFSCRDCRNSSKSKVSCYAKFITNENDEKCVRLFGPKHMCEPKKFKTVIRKPNFEKVTLQHGSQTVQHVHVFYSKDKTKYYDYAKNTSSYRCNGCNTLRINVTAKFAADENKEEIFVLNAEKHQCEPRRKQLSL</sequence>
<dbReference type="WBParaSite" id="PDA_v2.g14459.t1">
    <property type="protein sequence ID" value="PDA_v2.g14459.t1"/>
    <property type="gene ID" value="PDA_v2.g14459"/>
</dbReference>
<evidence type="ECO:0000313" key="2">
    <source>
        <dbReference type="WBParaSite" id="PDA_v2.g14459.t1"/>
    </source>
</evidence>
<evidence type="ECO:0000313" key="1">
    <source>
        <dbReference type="Proteomes" id="UP000887578"/>
    </source>
</evidence>
<accession>A0A914P8U0</accession>
<dbReference type="AlphaFoldDB" id="A0A914P8U0"/>
<name>A0A914P8U0_9BILA</name>
<keyword evidence="1" id="KW-1185">Reference proteome</keyword>
<dbReference type="Proteomes" id="UP000887578">
    <property type="component" value="Unplaced"/>
</dbReference>
<proteinExistence type="predicted"/>
<protein>
    <submittedName>
        <fullName evidence="2">Uncharacterized protein</fullName>
    </submittedName>
</protein>
<reference evidence="2" key="1">
    <citation type="submission" date="2022-11" db="UniProtKB">
        <authorList>
            <consortium name="WormBaseParasite"/>
        </authorList>
    </citation>
    <scope>IDENTIFICATION</scope>
</reference>
<organism evidence="1 2">
    <name type="scientific">Panagrolaimus davidi</name>
    <dbReference type="NCBI Taxonomy" id="227884"/>
    <lineage>
        <taxon>Eukaryota</taxon>
        <taxon>Metazoa</taxon>
        <taxon>Ecdysozoa</taxon>
        <taxon>Nematoda</taxon>
        <taxon>Chromadorea</taxon>
        <taxon>Rhabditida</taxon>
        <taxon>Tylenchina</taxon>
        <taxon>Panagrolaimomorpha</taxon>
        <taxon>Panagrolaimoidea</taxon>
        <taxon>Panagrolaimidae</taxon>
        <taxon>Panagrolaimus</taxon>
    </lineage>
</organism>